<evidence type="ECO:0000256" key="1">
    <source>
        <dbReference type="ARBA" id="ARBA00011748"/>
    </source>
</evidence>
<dbReference type="PANTHER" id="PTHR23199">
    <property type="entry name" value="NEUROTROPHIN 1-RELATED"/>
    <property type="match status" value="1"/>
</dbReference>
<dbReference type="Pfam" id="PF16077">
    <property type="entry name" value="Spaetzle"/>
    <property type="match status" value="1"/>
</dbReference>
<dbReference type="GO" id="GO:0008083">
    <property type="term" value="F:growth factor activity"/>
    <property type="evidence" value="ECO:0007669"/>
    <property type="project" value="TreeGrafter"/>
</dbReference>
<evidence type="ECO:0000313" key="7">
    <source>
        <dbReference type="Proteomes" id="UP000789390"/>
    </source>
</evidence>
<dbReference type="Gene3D" id="2.10.90.10">
    <property type="entry name" value="Cystine-knot cytokines"/>
    <property type="match status" value="1"/>
</dbReference>
<name>A0A8J2RXK6_9CRUS</name>
<dbReference type="PANTHER" id="PTHR23199:SF16">
    <property type="entry name" value="PROTEIN SPAETZLE 5"/>
    <property type="match status" value="1"/>
</dbReference>
<dbReference type="OrthoDB" id="7933576at2759"/>
<proteinExistence type="predicted"/>
<dbReference type="InterPro" id="IPR032104">
    <property type="entry name" value="Spaetzle"/>
</dbReference>
<dbReference type="InterPro" id="IPR029034">
    <property type="entry name" value="Cystine-knot_cytokine"/>
</dbReference>
<dbReference type="AlphaFoldDB" id="A0A8J2RXK6"/>
<keyword evidence="3" id="KW-1015">Disulfide bond</keyword>
<accession>A0A8J2RXK6</accession>
<evidence type="ECO:0000256" key="2">
    <source>
        <dbReference type="ARBA" id="ARBA00022729"/>
    </source>
</evidence>
<protein>
    <recommendedName>
        <fullName evidence="5">Spaetzle domain-containing protein</fullName>
    </recommendedName>
</protein>
<feature type="domain" description="Spaetzle" evidence="5">
    <location>
        <begin position="150"/>
        <end position="246"/>
    </location>
</feature>
<evidence type="ECO:0000256" key="3">
    <source>
        <dbReference type="ARBA" id="ARBA00023157"/>
    </source>
</evidence>
<evidence type="ECO:0000256" key="4">
    <source>
        <dbReference type="ARBA" id="ARBA00023180"/>
    </source>
</evidence>
<evidence type="ECO:0000259" key="5">
    <source>
        <dbReference type="Pfam" id="PF16077"/>
    </source>
</evidence>
<dbReference type="GO" id="GO:0005615">
    <property type="term" value="C:extracellular space"/>
    <property type="evidence" value="ECO:0007669"/>
    <property type="project" value="UniProtKB-ARBA"/>
</dbReference>
<keyword evidence="4" id="KW-0325">Glycoprotein</keyword>
<gene>
    <name evidence="6" type="ORF">DGAL_LOCUS10063</name>
</gene>
<organism evidence="6 7">
    <name type="scientific">Daphnia galeata</name>
    <dbReference type="NCBI Taxonomy" id="27404"/>
    <lineage>
        <taxon>Eukaryota</taxon>
        <taxon>Metazoa</taxon>
        <taxon>Ecdysozoa</taxon>
        <taxon>Arthropoda</taxon>
        <taxon>Crustacea</taxon>
        <taxon>Branchiopoda</taxon>
        <taxon>Diplostraca</taxon>
        <taxon>Cladocera</taxon>
        <taxon>Anomopoda</taxon>
        <taxon>Daphniidae</taxon>
        <taxon>Daphnia</taxon>
    </lineage>
</organism>
<comment type="caution">
    <text evidence="6">The sequence shown here is derived from an EMBL/GenBank/DDBJ whole genome shotgun (WGS) entry which is preliminary data.</text>
</comment>
<reference evidence="6" key="1">
    <citation type="submission" date="2021-11" db="EMBL/GenBank/DDBJ databases">
        <authorList>
            <person name="Schell T."/>
        </authorList>
    </citation>
    <scope>NUCLEOTIDE SEQUENCE</scope>
    <source>
        <strain evidence="6">M5</strain>
    </source>
</reference>
<evidence type="ECO:0000313" key="6">
    <source>
        <dbReference type="EMBL" id="CAH0106899.1"/>
    </source>
</evidence>
<dbReference type="GO" id="GO:0005121">
    <property type="term" value="F:Toll binding"/>
    <property type="evidence" value="ECO:0007669"/>
    <property type="project" value="TreeGrafter"/>
</dbReference>
<dbReference type="EMBL" id="CAKKLH010000235">
    <property type="protein sequence ID" value="CAH0106899.1"/>
    <property type="molecule type" value="Genomic_DNA"/>
</dbReference>
<dbReference type="GO" id="GO:0045087">
    <property type="term" value="P:innate immune response"/>
    <property type="evidence" value="ECO:0007669"/>
    <property type="project" value="TreeGrafter"/>
</dbReference>
<dbReference type="SUPFAM" id="SSF57501">
    <property type="entry name" value="Cystine-knot cytokines"/>
    <property type="match status" value="1"/>
</dbReference>
<keyword evidence="2" id="KW-0732">Signal</keyword>
<sequence>MRDFANDAIYSIFLQPRFKLFGAKHFLQFITLKENTCPYKLQIAFKEEILYGSREVIEYLVKRYSFDFKTLLQDESTDSMMTSMKSNVTVSQPSHHHPVVVKPPYNGPYANGKIEHDHWRSRYNAPVSTRRQQSMQSNSRVTRQIDNEEKLCPTTSSFITPRTAVNTRGNWMYVVNLEGTDQQNTQLVRTERCATTECSGLCQVPAGFTATCSQQFVQKRLVALNGNGENLYTDTFWFPHCCICQITSNV</sequence>
<comment type="subunit">
    <text evidence="1">Homodimer; disulfide-linked.</text>
</comment>
<dbReference type="FunFam" id="2.10.90.10:FF:000018">
    <property type="entry name" value="Spatzle 4"/>
    <property type="match status" value="1"/>
</dbReference>
<dbReference type="InterPro" id="IPR052444">
    <property type="entry name" value="Spz/Toll_ligand-like"/>
</dbReference>
<dbReference type="Proteomes" id="UP000789390">
    <property type="component" value="Unassembled WGS sequence"/>
</dbReference>
<keyword evidence="7" id="KW-1185">Reference proteome</keyword>
<dbReference type="GO" id="GO:0021556">
    <property type="term" value="P:central nervous system formation"/>
    <property type="evidence" value="ECO:0007669"/>
    <property type="project" value="TreeGrafter"/>
</dbReference>